<evidence type="ECO:0000259" key="6">
    <source>
        <dbReference type="Pfam" id="PF05179"/>
    </source>
</evidence>
<dbReference type="InterPro" id="IPR007852">
    <property type="entry name" value="Cdc73/Parafibromin"/>
</dbReference>
<reference evidence="7 8" key="1">
    <citation type="submission" date="2019-12" db="EMBL/GenBank/DDBJ databases">
        <title>A genome sequence resource for the geographically widespread anthracnose pathogen Colletotrichum asianum.</title>
        <authorList>
            <person name="Meng Y."/>
        </authorList>
    </citation>
    <scope>NUCLEOTIDE SEQUENCE [LARGE SCALE GENOMIC DNA]</scope>
    <source>
        <strain evidence="7 8">ICMP 18580</strain>
    </source>
</reference>
<accession>A0A8H3WNK2</accession>
<dbReference type="PANTHER" id="PTHR12466">
    <property type="entry name" value="CDC73 DOMAIN PROTEIN"/>
    <property type="match status" value="1"/>
</dbReference>
<evidence type="ECO:0000313" key="7">
    <source>
        <dbReference type="EMBL" id="KAF0330154.1"/>
    </source>
</evidence>
<feature type="region of interest" description="Disordered" evidence="5">
    <location>
        <begin position="147"/>
        <end position="169"/>
    </location>
</feature>
<feature type="compositionally biased region" description="Polar residues" evidence="5">
    <location>
        <begin position="409"/>
        <end position="421"/>
    </location>
</feature>
<feature type="region of interest" description="Disordered" evidence="5">
    <location>
        <begin position="329"/>
        <end position="361"/>
    </location>
</feature>
<dbReference type="GO" id="GO:0016593">
    <property type="term" value="C:Cdc73/Paf1 complex"/>
    <property type="evidence" value="ECO:0007669"/>
    <property type="project" value="InterPro"/>
</dbReference>
<evidence type="ECO:0000256" key="5">
    <source>
        <dbReference type="SAM" id="MobiDB-lite"/>
    </source>
</evidence>
<dbReference type="AlphaFoldDB" id="A0A8H3WNK2"/>
<evidence type="ECO:0000256" key="3">
    <source>
        <dbReference type="ARBA" id="ARBA00023163"/>
    </source>
</evidence>
<organism evidence="7 8">
    <name type="scientific">Colletotrichum asianum</name>
    <dbReference type="NCBI Taxonomy" id="702518"/>
    <lineage>
        <taxon>Eukaryota</taxon>
        <taxon>Fungi</taxon>
        <taxon>Dikarya</taxon>
        <taxon>Ascomycota</taxon>
        <taxon>Pezizomycotina</taxon>
        <taxon>Sordariomycetes</taxon>
        <taxon>Hypocreomycetidae</taxon>
        <taxon>Glomerellales</taxon>
        <taxon>Glomerellaceae</taxon>
        <taxon>Colletotrichum</taxon>
        <taxon>Colletotrichum gloeosporioides species complex</taxon>
    </lineage>
</organism>
<evidence type="ECO:0000256" key="4">
    <source>
        <dbReference type="ARBA" id="ARBA00023242"/>
    </source>
</evidence>
<feature type="compositionally biased region" description="Low complexity" evidence="5">
    <location>
        <begin position="344"/>
        <end position="361"/>
    </location>
</feature>
<dbReference type="FunFam" id="3.40.50.11990:FF:000003">
    <property type="entry name" value="Pol II transcription elongation factor subunit Cdc73"/>
    <property type="match status" value="1"/>
</dbReference>
<evidence type="ECO:0000256" key="2">
    <source>
        <dbReference type="ARBA" id="ARBA00010427"/>
    </source>
</evidence>
<feature type="compositionally biased region" description="Basic and acidic residues" evidence="5">
    <location>
        <begin position="329"/>
        <end position="342"/>
    </location>
</feature>
<feature type="compositionally biased region" description="Polar residues" evidence="5">
    <location>
        <begin position="9"/>
        <end position="18"/>
    </location>
</feature>
<feature type="compositionally biased region" description="Polar residues" evidence="5">
    <location>
        <begin position="69"/>
        <end position="89"/>
    </location>
</feature>
<keyword evidence="4" id="KW-0539">Nucleus</keyword>
<keyword evidence="8" id="KW-1185">Reference proteome</keyword>
<name>A0A8H3WNK2_9PEZI</name>
<dbReference type="GO" id="GO:0000993">
    <property type="term" value="F:RNA polymerase II complex binding"/>
    <property type="evidence" value="ECO:0007669"/>
    <property type="project" value="TreeGrafter"/>
</dbReference>
<comment type="similarity">
    <text evidence="2">Belongs to the CDC73 family.</text>
</comment>
<feature type="region of interest" description="Disordered" evidence="5">
    <location>
        <begin position="69"/>
        <end position="115"/>
    </location>
</feature>
<protein>
    <recommendedName>
        <fullName evidence="6">Cell division control protein 73 C-terminal domain-containing protein</fullName>
    </recommendedName>
</protein>
<feature type="domain" description="Cell division control protein 73 C-terminal" evidence="6">
    <location>
        <begin position="431"/>
        <end position="592"/>
    </location>
</feature>
<proteinExistence type="inferred from homology"/>
<dbReference type="GO" id="GO:0006368">
    <property type="term" value="P:transcription elongation by RNA polymerase II"/>
    <property type="evidence" value="ECO:0007669"/>
    <property type="project" value="InterPro"/>
</dbReference>
<dbReference type="InterPro" id="IPR031336">
    <property type="entry name" value="CDC73_C"/>
</dbReference>
<dbReference type="Pfam" id="PF05179">
    <property type="entry name" value="CDC73_C"/>
    <property type="match status" value="1"/>
</dbReference>
<evidence type="ECO:0000256" key="1">
    <source>
        <dbReference type="ARBA" id="ARBA00004123"/>
    </source>
</evidence>
<comment type="subcellular location">
    <subcellularLocation>
        <location evidence="1">Nucleus</location>
    </subcellularLocation>
</comment>
<dbReference type="Proteomes" id="UP000434172">
    <property type="component" value="Unassembled WGS sequence"/>
</dbReference>
<gene>
    <name evidence="7" type="ORF">GQ607_002484</name>
</gene>
<dbReference type="InterPro" id="IPR038103">
    <property type="entry name" value="CDC73_C_sf"/>
</dbReference>
<dbReference type="EMBL" id="WOWK01000008">
    <property type="protein sequence ID" value="KAF0330154.1"/>
    <property type="molecule type" value="Genomic_DNA"/>
</dbReference>
<sequence length="608" mass="66638">MYPAKPAATSGNDQTNFINHGPLSPSSEEALVLSLQNPRVPSHICDHLPSISSTMNISQTHTEEIEVNVKNNGSDTPRSWKSIGTSSTKSRGESAKFSLFKSKPKTAPEEPSAPLHPHQISAALKKVGSSSGLKSLNWGFTKDAPNSSKSGQRWFGKSPWHRRDSNDTISSVTSSVREVLAGRTPATTPDPETFLHQLDYTMTPYPAGDPLLLLRQSIASKRPAVPTASSDASAAEVPLSKATHLRFSHPSIVSVSLDTPTRFISSDRPVDLRSIYFAWLNKDVAIPEYNASATRLNEELGSLGTVQNLAFVERLDLFTWLEGASEESEHIKPLAGDKEGKEGAGASASKAAPAAASSRAGRGTLDPRLAVIYNGERKMGDRNSILRGVKPTDFSHVRKLAVPFIQKKPQGSSNISSNPSLALNPKAPTRRPDPIILLSPSASSLLRLSNIRSFLEQGRYVNPDGGAAASSMLHVSRIMKEIDPSRPMRFILVEGPEQFKPEYWNRVVAVFTTGQSWQFKNYKWSNPQDLFRRIQGVYVGWRGDQPPESVREWGHRVMHIGVDRWRDGAGAIEAAKFRDKEASEAIWRIIEAGMKTKGWTKSTAPTLL</sequence>
<dbReference type="GO" id="GO:0032968">
    <property type="term" value="P:positive regulation of transcription elongation by RNA polymerase II"/>
    <property type="evidence" value="ECO:0007669"/>
    <property type="project" value="TreeGrafter"/>
</dbReference>
<dbReference type="Gene3D" id="3.40.50.11990">
    <property type="entry name" value="RNA polymerase II accessory factor, Cdc73 C-terminal domain"/>
    <property type="match status" value="1"/>
</dbReference>
<comment type="caution">
    <text evidence="7">The sequence shown here is derived from an EMBL/GenBank/DDBJ whole genome shotgun (WGS) entry which is preliminary data.</text>
</comment>
<feature type="region of interest" description="Disordered" evidence="5">
    <location>
        <begin position="408"/>
        <end position="434"/>
    </location>
</feature>
<evidence type="ECO:0000313" key="8">
    <source>
        <dbReference type="Proteomes" id="UP000434172"/>
    </source>
</evidence>
<keyword evidence="3" id="KW-0804">Transcription</keyword>
<dbReference type="OrthoDB" id="2186602at2759"/>
<feature type="region of interest" description="Disordered" evidence="5">
    <location>
        <begin position="1"/>
        <end position="23"/>
    </location>
</feature>
<dbReference type="PANTHER" id="PTHR12466:SF8">
    <property type="entry name" value="PARAFIBROMIN"/>
    <property type="match status" value="1"/>
</dbReference>